<dbReference type="EMBL" id="CP162601">
    <property type="protein sequence ID" value="XDK24620.1"/>
    <property type="molecule type" value="Genomic_DNA"/>
</dbReference>
<dbReference type="KEGG" id="vih:AB0763_10485"/>
<feature type="domain" description="YdbS-like PH" evidence="2">
    <location>
        <begin position="44"/>
        <end position="116"/>
    </location>
</feature>
<dbReference type="PANTHER" id="PTHR37938:SF1">
    <property type="entry name" value="BLL0215 PROTEIN"/>
    <property type="match status" value="1"/>
</dbReference>
<keyword evidence="1" id="KW-1133">Transmembrane helix</keyword>
<evidence type="ECO:0000313" key="3">
    <source>
        <dbReference type="EMBL" id="XDK24620.1"/>
    </source>
</evidence>
<keyword evidence="1" id="KW-0812">Transmembrane</keyword>
<dbReference type="RefSeq" id="WP_306100734.1">
    <property type="nucleotide sequence ID" value="NZ_CP162601.1"/>
</dbReference>
<evidence type="ECO:0000259" key="2">
    <source>
        <dbReference type="Pfam" id="PF03703"/>
    </source>
</evidence>
<dbReference type="AlphaFoldDB" id="A0AB39HDH4"/>
<accession>A0AB39HDH4</accession>
<dbReference type="Pfam" id="PF03703">
    <property type="entry name" value="bPH_2"/>
    <property type="match status" value="1"/>
</dbReference>
<gene>
    <name evidence="3" type="ORF">AB0763_10485</name>
</gene>
<dbReference type="PANTHER" id="PTHR37938">
    <property type="entry name" value="BLL0215 PROTEIN"/>
    <property type="match status" value="1"/>
</dbReference>
<dbReference type="InterPro" id="IPR005182">
    <property type="entry name" value="YdbS-like_PH"/>
</dbReference>
<name>A0AB39HDH4_9VIBR</name>
<keyword evidence="1" id="KW-0472">Membrane</keyword>
<evidence type="ECO:0000256" key="1">
    <source>
        <dbReference type="SAM" id="Phobius"/>
    </source>
</evidence>
<sequence length="122" mass="13843">MQYSEHPAMFRNSPLLFILALITIPIGIGLIALLWWYAKCKSIQLEFSGNDLILEKGLLSKDRTELNIDGIRTVNVYQSFFNRVFGVGKIAIYTAGDEPEIEVEGLPRPHELRDLIKSHQAD</sequence>
<reference evidence="3" key="1">
    <citation type="submission" date="2024-07" db="EMBL/GenBank/DDBJ databases">
        <title>Genome Analysis of a Potential Novel Vibrio Species Secreting pH- and Thermo-stable Alginate Lyase and its Application in Producing Alginate Oligosaccharides.</title>
        <authorList>
            <person name="Huang H."/>
            <person name="Bao K."/>
        </authorList>
    </citation>
    <scope>NUCLEOTIDE SEQUENCE</scope>
    <source>
        <strain evidence="3">HB236076</strain>
    </source>
</reference>
<feature type="transmembrane region" description="Helical" evidence="1">
    <location>
        <begin position="15"/>
        <end position="38"/>
    </location>
</feature>
<organism evidence="3">
    <name type="scientific">Vibrio sp. HB236076</name>
    <dbReference type="NCBI Taxonomy" id="3232307"/>
    <lineage>
        <taxon>Bacteria</taxon>
        <taxon>Pseudomonadati</taxon>
        <taxon>Pseudomonadota</taxon>
        <taxon>Gammaproteobacteria</taxon>
        <taxon>Vibrionales</taxon>
        <taxon>Vibrionaceae</taxon>
        <taxon>Vibrio</taxon>
    </lineage>
</organism>
<proteinExistence type="predicted"/>
<protein>
    <submittedName>
        <fullName evidence="3">PH domain-containing protein</fullName>
    </submittedName>
</protein>